<evidence type="ECO:0000256" key="8">
    <source>
        <dbReference type="SAM" id="Coils"/>
    </source>
</evidence>
<keyword evidence="9" id="KW-0732">Signal</keyword>
<evidence type="ECO:0000256" key="7">
    <source>
        <dbReference type="ARBA" id="ARBA00023237"/>
    </source>
</evidence>
<keyword evidence="6" id="KW-0472">Membrane</keyword>
<dbReference type="Pfam" id="PF02321">
    <property type="entry name" value="OEP"/>
    <property type="match status" value="2"/>
</dbReference>
<dbReference type="Proteomes" id="UP000011135">
    <property type="component" value="Unassembled WGS sequence"/>
</dbReference>
<keyword evidence="3" id="KW-0813">Transport</keyword>
<dbReference type="GO" id="GO:1990281">
    <property type="term" value="C:efflux pump complex"/>
    <property type="evidence" value="ECO:0007669"/>
    <property type="project" value="TreeGrafter"/>
</dbReference>
<dbReference type="AlphaFoldDB" id="L8JTP3"/>
<comment type="caution">
    <text evidence="10">The sequence shown here is derived from an EMBL/GenBank/DDBJ whole genome shotgun (WGS) entry which is preliminary data.</text>
</comment>
<protein>
    <submittedName>
        <fullName evidence="10">Outer membrane efflux protein</fullName>
    </submittedName>
</protein>
<dbReference type="GO" id="GO:0009279">
    <property type="term" value="C:cell outer membrane"/>
    <property type="evidence" value="ECO:0007669"/>
    <property type="project" value="UniProtKB-SubCell"/>
</dbReference>
<dbReference type="PANTHER" id="PTHR30026">
    <property type="entry name" value="OUTER MEMBRANE PROTEIN TOLC"/>
    <property type="match status" value="1"/>
</dbReference>
<dbReference type="STRING" id="1237149.C900_01638"/>
<dbReference type="GO" id="GO:0015288">
    <property type="term" value="F:porin activity"/>
    <property type="evidence" value="ECO:0007669"/>
    <property type="project" value="TreeGrafter"/>
</dbReference>
<keyword evidence="11" id="KW-1185">Reference proteome</keyword>
<evidence type="ECO:0000256" key="1">
    <source>
        <dbReference type="ARBA" id="ARBA00004442"/>
    </source>
</evidence>
<dbReference type="Gene3D" id="1.20.1600.10">
    <property type="entry name" value="Outer membrane efflux proteins (OEP)"/>
    <property type="match status" value="1"/>
</dbReference>
<dbReference type="EMBL" id="AMZN01000024">
    <property type="protein sequence ID" value="ELR72356.1"/>
    <property type="molecule type" value="Genomic_DNA"/>
</dbReference>
<dbReference type="SUPFAM" id="SSF56954">
    <property type="entry name" value="Outer membrane efflux proteins (OEP)"/>
    <property type="match status" value="1"/>
</dbReference>
<dbReference type="InterPro" id="IPR051906">
    <property type="entry name" value="TolC-like"/>
</dbReference>
<reference evidence="10 11" key="1">
    <citation type="submission" date="2012-12" db="EMBL/GenBank/DDBJ databases">
        <title>Genome assembly of Fulvivirga imtechensis AK7.</title>
        <authorList>
            <person name="Nupur N."/>
            <person name="Khatri I."/>
            <person name="Kumar R."/>
            <person name="Subramanian S."/>
            <person name="Pinnaka A."/>
        </authorList>
    </citation>
    <scope>NUCLEOTIDE SEQUENCE [LARGE SCALE GENOMIC DNA]</scope>
    <source>
        <strain evidence="10 11">AK7</strain>
    </source>
</reference>
<feature type="signal peptide" evidence="9">
    <location>
        <begin position="1"/>
        <end position="20"/>
    </location>
</feature>
<comment type="subcellular location">
    <subcellularLocation>
        <location evidence="1">Cell outer membrane</location>
    </subcellularLocation>
</comment>
<name>L8JTP3_9BACT</name>
<evidence type="ECO:0000256" key="3">
    <source>
        <dbReference type="ARBA" id="ARBA00022448"/>
    </source>
</evidence>
<evidence type="ECO:0000313" key="11">
    <source>
        <dbReference type="Proteomes" id="UP000011135"/>
    </source>
</evidence>
<evidence type="ECO:0000256" key="4">
    <source>
        <dbReference type="ARBA" id="ARBA00022452"/>
    </source>
</evidence>
<dbReference type="PATRIC" id="fig|1237149.3.peg.1592"/>
<dbReference type="InterPro" id="IPR003423">
    <property type="entry name" value="OMP_efflux"/>
</dbReference>
<gene>
    <name evidence="10" type="ORF">C900_01638</name>
</gene>
<sequence>MKYAVSLILVFTLFVGQIKAQEDAAGGYTLQECIDYALKNNQNLINKAYDKEIAETQVGETLSRGLPQVNIEAGVNYNFEPQKSLLPARMLDPNAPEGREVEFSFQQKYDGNVGLKLSQLIFDGSFFVGLEAAKTYKELSTKEYIKTEIDVIEAVSKAYYNALVTEERYELLRANLARLDTLLNDTKVMYDNGFAEKIDVSRLKVQHNNLKVQVDNTAKLLELSEDLLQFQMGMHVSEEITLTDKLEEVAFSDPSIDEDFSYNERIEYSQLQTNMALANLDLKNNKVQYIPTLYANFNYGYNTQTSQSDQLFKSNRWLNYGTTGLSLNIPVFDGLLKSNRIQKNKIQIRQIEQTFEQLENSIDLEIKQAKVNMVNAMEQMRAQRENMDLAEEIYNVTKIKYQEGVGSNLEVVEADTDYKESQTNYYNALYEALVAKVELDKAYGQLKNK</sequence>
<feature type="chain" id="PRO_5003993392" evidence="9">
    <location>
        <begin position="21"/>
        <end position="449"/>
    </location>
</feature>
<evidence type="ECO:0000256" key="6">
    <source>
        <dbReference type="ARBA" id="ARBA00023136"/>
    </source>
</evidence>
<dbReference type="eggNOG" id="COG1538">
    <property type="taxonomic scope" value="Bacteria"/>
</dbReference>
<dbReference type="PANTHER" id="PTHR30026:SF20">
    <property type="entry name" value="OUTER MEMBRANE PROTEIN TOLC"/>
    <property type="match status" value="1"/>
</dbReference>
<comment type="similarity">
    <text evidence="2">Belongs to the outer membrane factor (OMF) (TC 1.B.17) family.</text>
</comment>
<keyword evidence="5" id="KW-0812">Transmembrane</keyword>
<evidence type="ECO:0000256" key="5">
    <source>
        <dbReference type="ARBA" id="ARBA00022692"/>
    </source>
</evidence>
<dbReference type="GO" id="GO:0015562">
    <property type="term" value="F:efflux transmembrane transporter activity"/>
    <property type="evidence" value="ECO:0007669"/>
    <property type="project" value="InterPro"/>
</dbReference>
<proteinExistence type="inferred from homology"/>
<evidence type="ECO:0000256" key="2">
    <source>
        <dbReference type="ARBA" id="ARBA00007613"/>
    </source>
</evidence>
<accession>L8JTP3</accession>
<keyword evidence="8" id="KW-0175">Coiled coil</keyword>
<keyword evidence="7" id="KW-0998">Cell outer membrane</keyword>
<organism evidence="10 11">
    <name type="scientific">Fulvivirga imtechensis AK7</name>
    <dbReference type="NCBI Taxonomy" id="1237149"/>
    <lineage>
        <taxon>Bacteria</taxon>
        <taxon>Pseudomonadati</taxon>
        <taxon>Bacteroidota</taxon>
        <taxon>Cytophagia</taxon>
        <taxon>Cytophagales</taxon>
        <taxon>Fulvivirgaceae</taxon>
        <taxon>Fulvivirga</taxon>
    </lineage>
</organism>
<keyword evidence="4" id="KW-1134">Transmembrane beta strand</keyword>
<dbReference type="OrthoDB" id="367883at2"/>
<evidence type="ECO:0000313" key="10">
    <source>
        <dbReference type="EMBL" id="ELR72356.1"/>
    </source>
</evidence>
<dbReference type="RefSeq" id="WP_009579073.1">
    <property type="nucleotide sequence ID" value="NZ_AMZN01000024.1"/>
</dbReference>
<feature type="coiled-coil region" evidence="8">
    <location>
        <begin position="341"/>
        <end position="393"/>
    </location>
</feature>
<evidence type="ECO:0000256" key="9">
    <source>
        <dbReference type="SAM" id="SignalP"/>
    </source>
</evidence>